<reference evidence="13" key="2">
    <citation type="submission" date="2016-09" db="EMBL/GenBank/DDBJ databases">
        <title>Complete Genome Sequence of Brevibacterium linens SMQ-1335.</title>
        <authorList>
            <person name="de Melo A.G."/>
            <person name="Labrie S.J."/>
            <person name="Dumaresq J."/>
            <person name="Roberts R.J."/>
            <person name="Tremblay D.M."/>
            <person name="Moineau S."/>
        </authorList>
    </citation>
    <scope>NUCLEOTIDE SEQUENCE [LARGE SCALE GENOMIC DNA]</scope>
    <source>
        <strain evidence="13">SMQ-1335</strain>
    </source>
</reference>
<dbReference type="Proteomes" id="UP000282731">
    <property type="component" value="Chromosome"/>
</dbReference>
<keyword evidence="2" id="KW-1133">Transmembrane helix</keyword>
<evidence type="ECO:0000259" key="3">
    <source>
        <dbReference type="Pfam" id="PF07158"/>
    </source>
</evidence>
<evidence type="ECO:0000313" key="18">
    <source>
        <dbReference type="Proteomes" id="UP000234300"/>
    </source>
</evidence>
<name>A0A1D7W3C9_BREAU</name>
<dbReference type="EMBL" id="NRGP01000038">
    <property type="protein sequence ID" value="PCC44920.1"/>
    <property type="molecule type" value="Genomic_DNA"/>
</dbReference>
<dbReference type="InterPro" id="IPR009827">
    <property type="entry name" value="MatC_N"/>
</dbReference>
<reference evidence="5 21" key="6">
    <citation type="submission" date="2017-12" db="EMBL/GenBank/DDBJ databases">
        <authorList>
            <person name="Levesque S."/>
        </authorList>
    </citation>
    <scope>NUCLEOTIDE SEQUENCE [LARGE SCALE GENOMIC DNA]</scope>
    <source>
        <strain evidence="5 21">SMQ-1420</strain>
    </source>
</reference>
<dbReference type="eggNOG" id="COG0471">
    <property type="taxonomic scope" value="Bacteria"/>
</dbReference>
<feature type="region of interest" description="Disordered" evidence="1">
    <location>
        <begin position="209"/>
        <end position="231"/>
    </location>
</feature>
<evidence type="ECO:0000313" key="6">
    <source>
        <dbReference type="EMBL" id="PCC19513.1"/>
    </source>
</evidence>
<evidence type="ECO:0000313" key="13">
    <source>
        <dbReference type="Proteomes" id="UP000094793"/>
    </source>
</evidence>
<feature type="transmembrane region" description="Helical" evidence="2">
    <location>
        <begin position="134"/>
        <end position="157"/>
    </location>
</feature>
<feature type="transmembrane region" description="Helical" evidence="2">
    <location>
        <begin position="367"/>
        <end position="389"/>
    </location>
</feature>
<dbReference type="PATRIC" id="fig|1703.10.peg.1486"/>
<accession>A0A1D7W3C9</accession>
<dbReference type="Proteomes" id="UP000234327">
    <property type="component" value="Unassembled WGS sequence"/>
</dbReference>
<dbReference type="EMBL" id="FXZI01000003">
    <property type="protein sequence ID" value="SMX82328.1"/>
    <property type="molecule type" value="Genomic_DNA"/>
</dbReference>
<dbReference type="EMBL" id="FXZB01000005">
    <property type="protein sequence ID" value="SMX69834.1"/>
    <property type="molecule type" value="Genomic_DNA"/>
</dbReference>
<sequence length="437" mass="45878">MSAELICVIVLGLMFVIGTWRDINMGLLGFVAAAGVGGLVLHQAPEEFLAGFPVDLFLALVGLTYLFGFAQNNGVIEVIVHWCVRLVGGRTSLMPWIFFALTAILIALGALFAVAIIAPLALSFARKHRINQFMVGLLVVHGALAGAFSPISVYGIFINDYLAKNGLTPTPLSLFLAPLIFNLIFALVVYFVLHRRPGLRAEADDALSAETKSPDSGSPEIQSPGTGNSAVKTDTVRLTRSQVPTLIGLIAMALSVLIFSWDVGIVTITIAIVLTFINPAAGKAAMTKVSWSVVILITGVLTYISVLQAAGTVEWVSAGISAIGIPLLAALLLFYMSGLISALASSLAIIGVVIALAVPFLESGDVHVGGFVAALAIAATIVDISPFSTNGAMLLANVHSTIRDRYYKQMIGYAGLMCLIGPGLAWVVAAVPTMLTT</sequence>
<feature type="transmembrane region" description="Helical" evidence="2">
    <location>
        <begin position="48"/>
        <end position="67"/>
    </location>
</feature>
<keyword evidence="2" id="KW-0812">Transmembrane</keyword>
<feature type="compositionally biased region" description="Polar residues" evidence="1">
    <location>
        <begin position="210"/>
        <end position="231"/>
    </location>
</feature>
<protein>
    <submittedName>
        <fullName evidence="4">Dicarboxylate carrier protein</fullName>
    </submittedName>
    <submittedName>
        <fullName evidence="9">Transporter, UIT1 family</fullName>
    </submittedName>
</protein>
<organism evidence="4 13">
    <name type="scientific">Brevibacterium aurantiacum</name>
    <dbReference type="NCBI Taxonomy" id="273384"/>
    <lineage>
        <taxon>Bacteria</taxon>
        <taxon>Bacillati</taxon>
        <taxon>Actinomycetota</taxon>
        <taxon>Actinomycetes</taxon>
        <taxon>Micrococcales</taxon>
        <taxon>Brevibacteriaceae</taxon>
        <taxon>Brevibacterium</taxon>
    </lineage>
</organism>
<reference evidence="4" key="1">
    <citation type="submission" date="2016-09" db="EMBL/GenBank/DDBJ databases">
        <title>Complete Genome Sequence of Brevibacterium aurantiacum SMQ-1335.</title>
        <authorList>
            <person name="de Melo A.G."/>
            <person name="Labrie S.J."/>
            <person name="Dumaresq J."/>
            <person name="Roberts R.J."/>
            <person name="Tremblay D.M."/>
            <person name="Moineau S."/>
        </authorList>
    </citation>
    <scope>NUCLEOTIDE SEQUENCE</scope>
    <source>
        <strain evidence="4">SMQ-1335</strain>
    </source>
</reference>
<proteinExistence type="predicted"/>
<dbReference type="Pfam" id="PF07158">
    <property type="entry name" value="MatC_N"/>
    <property type="match status" value="1"/>
</dbReference>
<feature type="transmembrane region" description="Helical" evidence="2">
    <location>
        <begin position="410"/>
        <end position="431"/>
    </location>
</feature>
<reference evidence="18 19" key="5">
    <citation type="submission" date="2017-03" db="EMBL/GenBank/DDBJ databases">
        <authorList>
            <person name="Afonso C.L."/>
            <person name="Miller P.J."/>
            <person name="Scott M.A."/>
            <person name="Spackman E."/>
            <person name="Goraichik I."/>
            <person name="Dimitrov K.M."/>
            <person name="Suarez D.L."/>
            <person name="Swayne D.E."/>
        </authorList>
    </citation>
    <scope>NUCLEOTIDE SEQUENCE [LARGE SCALE GENOMIC DNA]</scope>
    <source>
        <strain evidence="10">6</strain>
        <strain evidence="19">6(3)</strain>
        <strain evidence="11">8</strain>
        <strain evidence="18">8(6)</strain>
        <strain evidence="9">ATCC 9175</strain>
        <strain evidence="12">CNRZ 920</strain>
    </source>
</reference>
<evidence type="ECO:0000313" key="19">
    <source>
        <dbReference type="Proteomes" id="UP000234327"/>
    </source>
</evidence>
<dbReference type="KEGG" id="blin:BLSMQ_1448"/>
<gene>
    <name evidence="9" type="ORF">BAUR9175_00909</name>
    <name evidence="12" type="ORF">BAUR920_03334</name>
    <name evidence="10" type="ORF">BAURA63_00943</name>
    <name evidence="11" type="ORF">BAURA86_01272</name>
    <name evidence="4" type="ORF">BLSMQ_1448</name>
    <name evidence="8" type="ORF">CIK64_18280</name>
    <name evidence="7" type="ORF">CIK65_02420</name>
    <name evidence="6" type="ORF">CIK79_15210</name>
    <name evidence="5" type="ORF">CXR27_07430</name>
</gene>
<dbReference type="Proteomes" id="UP000218620">
    <property type="component" value="Unassembled WGS sequence"/>
</dbReference>
<evidence type="ECO:0000313" key="20">
    <source>
        <dbReference type="Proteomes" id="UP000234525"/>
    </source>
</evidence>
<evidence type="ECO:0000313" key="4">
    <source>
        <dbReference type="EMBL" id="AOP53158.1"/>
    </source>
</evidence>
<reference evidence="5 21" key="7">
    <citation type="submission" date="2019-01" db="EMBL/GenBank/DDBJ databases">
        <title>Comparative genomic analysis of Brevibacterium aurantiacum sheds light on its evolution and its adaptation to smear-ripened cheeses.</title>
        <authorList>
            <person name="Moineau S."/>
        </authorList>
    </citation>
    <scope>NUCLEOTIDE SEQUENCE [LARGE SCALE GENOMIC DNA]</scope>
    <source>
        <strain evidence="5 21">SMQ-1420</strain>
    </source>
</reference>
<evidence type="ECO:0000313" key="12">
    <source>
        <dbReference type="EMBL" id="SMY00649.1"/>
    </source>
</evidence>
<accession>A0A2A3YXF5</accession>
<dbReference type="EMBL" id="NRGQ01000003">
    <property type="protein sequence ID" value="PCC44462.1"/>
    <property type="molecule type" value="Genomic_DNA"/>
</dbReference>
<feature type="transmembrane region" description="Helical" evidence="2">
    <location>
        <begin position="172"/>
        <end position="193"/>
    </location>
</feature>
<dbReference type="EMBL" id="FXZG01000028">
    <property type="protein sequence ID" value="SMY00649.1"/>
    <property type="molecule type" value="Genomic_DNA"/>
</dbReference>
<evidence type="ECO:0000313" key="5">
    <source>
        <dbReference type="EMBL" id="AZT96852.1"/>
    </source>
</evidence>
<evidence type="ECO:0000313" key="21">
    <source>
        <dbReference type="Proteomes" id="UP000282731"/>
    </source>
</evidence>
<dbReference type="EMBL" id="FXYZ01000003">
    <property type="protein sequence ID" value="SMX71471.1"/>
    <property type="molecule type" value="Genomic_DNA"/>
</dbReference>
<accession>A0A2H1I8D7</accession>
<evidence type="ECO:0000313" key="9">
    <source>
        <dbReference type="EMBL" id="SMX69834.1"/>
    </source>
</evidence>
<evidence type="ECO:0000313" key="7">
    <source>
        <dbReference type="EMBL" id="PCC44462.1"/>
    </source>
</evidence>
<feature type="transmembrane region" description="Helical" evidence="2">
    <location>
        <begin position="315"/>
        <end position="335"/>
    </location>
</feature>
<dbReference type="EMBL" id="CP017150">
    <property type="protein sequence ID" value="AOP53158.1"/>
    <property type="molecule type" value="Genomic_DNA"/>
</dbReference>
<evidence type="ECO:0000256" key="1">
    <source>
        <dbReference type="SAM" id="MobiDB-lite"/>
    </source>
</evidence>
<evidence type="ECO:0000313" key="11">
    <source>
        <dbReference type="EMBL" id="SMX82328.1"/>
    </source>
</evidence>
<dbReference type="GeneID" id="60905806"/>
<feature type="transmembrane region" description="Helical" evidence="2">
    <location>
        <begin position="265"/>
        <end position="282"/>
    </location>
</feature>
<evidence type="ECO:0000256" key="2">
    <source>
        <dbReference type="SAM" id="Phobius"/>
    </source>
</evidence>
<reference evidence="17 20" key="4">
    <citation type="submission" date="2017-03" db="EMBL/GenBank/DDBJ databases">
        <authorList>
            <person name="Monnet C."/>
        </authorList>
    </citation>
    <scope>NUCLEOTIDE SEQUENCE [LARGE SCALE GENOMIC DNA]</scope>
    <source>
        <strain evidence="20">ATCC 9175</strain>
        <strain evidence="17">CNRZ 920</strain>
    </source>
</reference>
<feature type="transmembrane region" description="Helical" evidence="2">
    <location>
        <begin position="342"/>
        <end position="361"/>
    </location>
</feature>
<dbReference type="Proteomes" id="UP000218377">
    <property type="component" value="Unassembled WGS sequence"/>
</dbReference>
<feature type="transmembrane region" description="Helical" evidence="2">
    <location>
        <begin position="243"/>
        <end position="259"/>
    </location>
</feature>
<dbReference type="Proteomes" id="UP000234300">
    <property type="component" value="Unassembled WGS sequence"/>
</dbReference>
<keyword evidence="2" id="KW-0472">Membrane</keyword>
<dbReference type="EMBL" id="NRGX01000001">
    <property type="protein sequence ID" value="PCC19513.1"/>
    <property type="molecule type" value="Genomic_DNA"/>
</dbReference>
<dbReference type="RefSeq" id="WP_069599861.1">
    <property type="nucleotide sequence ID" value="NZ_BJME01000010.1"/>
</dbReference>
<dbReference type="Proteomes" id="UP000094793">
    <property type="component" value="Chromosome"/>
</dbReference>
<feature type="transmembrane region" description="Helical" evidence="2">
    <location>
        <begin position="23"/>
        <end position="41"/>
    </location>
</feature>
<dbReference type="EMBL" id="CP025334">
    <property type="protein sequence ID" value="AZT96852.1"/>
    <property type="molecule type" value="Genomic_DNA"/>
</dbReference>
<dbReference type="Proteomes" id="UP000234289">
    <property type="component" value="Unassembled WGS sequence"/>
</dbReference>
<evidence type="ECO:0000313" key="16">
    <source>
        <dbReference type="Proteomes" id="UP000218620"/>
    </source>
</evidence>
<reference evidence="14 15" key="3">
    <citation type="journal article" date="2017" name="Elife">
        <title>Extensive horizontal gene transfer in cheese-associated bacteria.</title>
        <authorList>
            <person name="Bonham K.S."/>
            <person name="Wolfe B.E."/>
            <person name="Dutton R.J."/>
        </authorList>
    </citation>
    <scope>NUCLEOTIDE SEQUENCE [LARGE SCALE GENOMIC DNA]</scope>
    <source>
        <strain evidence="8 14">947_7</strain>
        <strain evidence="7 16">962_8</strain>
        <strain evidence="6 15">JB5</strain>
    </source>
</reference>
<evidence type="ECO:0000313" key="15">
    <source>
        <dbReference type="Proteomes" id="UP000218377"/>
    </source>
</evidence>
<evidence type="ECO:0000313" key="8">
    <source>
        <dbReference type="EMBL" id="PCC44920.1"/>
    </source>
</evidence>
<keyword evidence="20" id="KW-1185">Reference proteome</keyword>
<dbReference type="OrthoDB" id="8738207at2"/>
<evidence type="ECO:0000313" key="17">
    <source>
        <dbReference type="Proteomes" id="UP000234289"/>
    </source>
</evidence>
<evidence type="ECO:0000313" key="10">
    <source>
        <dbReference type="EMBL" id="SMX71471.1"/>
    </source>
</evidence>
<dbReference type="Proteomes" id="UP000217564">
    <property type="component" value="Unassembled WGS sequence"/>
</dbReference>
<feature type="transmembrane region" description="Helical" evidence="2">
    <location>
        <begin position="289"/>
        <end position="309"/>
    </location>
</feature>
<feature type="transmembrane region" description="Helical" evidence="2">
    <location>
        <begin position="96"/>
        <end position="122"/>
    </location>
</feature>
<dbReference type="Proteomes" id="UP000234525">
    <property type="component" value="Unassembled WGS sequence"/>
</dbReference>
<feature type="domain" description="Dicarboxylate carrier MatC N-terminal" evidence="3">
    <location>
        <begin position="1"/>
        <end position="147"/>
    </location>
</feature>
<evidence type="ECO:0000313" key="14">
    <source>
        <dbReference type="Proteomes" id="UP000217564"/>
    </source>
</evidence>
<dbReference type="AlphaFoldDB" id="A0A1D7W3C9"/>